<dbReference type="PANTHER" id="PTHR30383:SF5">
    <property type="entry name" value="SGNH HYDROLASE-TYPE ESTERASE DOMAIN-CONTAINING PROTEIN"/>
    <property type="match status" value="1"/>
</dbReference>
<organism evidence="2 3">
    <name type="scientific">Microbacterium testaceum (strain StLB037)</name>
    <dbReference type="NCBI Taxonomy" id="979556"/>
    <lineage>
        <taxon>Bacteria</taxon>
        <taxon>Bacillati</taxon>
        <taxon>Actinomycetota</taxon>
        <taxon>Actinomycetes</taxon>
        <taxon>Micrococcales</taxon>
        <taxon>Microbacteriaceae</taxon>
        <taxon>Microbacterium</taxon>
    </lineage>
</organism>
<dbReference type="Proteomes" id="UP000008975">
    <property type="component" value="Chromosome"/>
</dbReference>
<sequence length="225" mass="23266">MGETSVRRRVAWFVGGTVAAVALVAAGAVAVRISPGSAPLVVARDDDGVATVLVSGDSLAGAFFASTPEQGFVNLVSDALGPVQITEAAQAHQTLTTVAAITDVPSDVDVAIIELGTNDVGEQTPLDDFDAQYGALLDRIRASSPDAAIVCLGTWTGWGGDYDRAIESACVDHEGRYVPLGGLFRDAANRGPEGRPTFLGTGDDFHPNDLGHRAIANAILAVLKR</sequence>
<dbReference type="HOGENOM" id="CLU_1228764_0_0_11"/>
<dbReference type="STRING" id="979556.MTES_2749"/>
<dbReference type="InterPro" id="IPR036514">
    <property type="entry name" value="SGNH_hydro_sf"/>
</dbReference>
<protein>
    <submittedName>
        <fullName evidence="2">Lysophospholipase L1</fullName>
    </submittedName>
</protein>
<gene>
    <name evidence="2" type="ordered locus">MTES_2749</name>
</gene>
<dbReference type="EMBL" id="AP012052">
    <property type="protein sequence ID" value="BAJ75713.1"/>
    <property type="molecule type" value="Genomic_DNA"/>
</dbReference>
<proteinExistence type="predicted"/>
<dbReference type="KEGG" id="mts:MTES_2749"/>
<feature type="domain" description="SGNH hydrolase-type esterase" evidence="1">
    <location>
        <begin position="56"/>
        <end position="214"/>
    </location>
</feature>
<dbReference type="SUPFAM" id="SSF52266">
    <property type="entry name" value="SGNH hydrolase"/>
    <property type="match status" value="1"/>
</dbReference>
<evidence type="ECO:0000313" key="3">
    <source>
        <dbReference type="Proteomes" id="UP000008975"/>
    </source>
</evidence>
<reference evidence="2 3" key="1">
    <citation type="journal article" date="2011" name="J. Bacteriol.">
        <title>Genome sequence of Microbacterium testaceum StLB037, an N-acylhomoserine lactone-degrading bacterium isolated from potato leaves.</title>
        <authorList>
            <person name="Morohoshi T."/>
            <person name="Wang W.-Z."/>
            <person name="Someya N."/>
            <person name="Ikeda T."/>
        </authorList>
    </citation>
    <scope>NUCLEOTIDE SEQUENCE [LARGE SCALE GENOMIC DNA]</scope>
    <source>
        <strain evidence="2 3">StLB037</strain>
    </source>
</reference>
<dbReference type="RefSeq" id="WP_013585838.1">
    <property type="nucleotide sequence ID" value="NC_015125.1"/>
</dbReference>
<dbReference type="AlphaFoldDB" id="E8N8Q7"/>
<dbReference type="GO" id="GO:0004622">
    <property type="term" value="F:phosphatidylcholine lysophospholipase activity"/>
    <property type="evidence" value="ECO:0007669"/>
    <property type="project" value="TreeGrafter"/>
</dbReference>
<dbReference type="InterPro" id="IPR051532">
    <property type="entry name" value="Ester_Hydrolysis_Enzymes"/>
</dbReference>
<dbReference type="InterPro" id="IPR013830">
    <property type="entry name" value="SGNH_hydro"/>
</dbReference>
<reference key="2">
    <citation type="submission" date="2011-02" db="EMBL/GenBank/DDBJ databases">
        <title>Genome sequence of Microbacterium testaceum StLB037.</title>
        <authorList>
            <person name="Morohoshi T."/>
            <person name="Wang W.Z."/>
            <person name="Someya N."/>
            <person name="Ikeda T."/>
        </authorList>
    </citation>
    <scope>NUCLEOTIDE SEQUENCE</scope>
    <source>
        <strain>StLB037</strain>
    </source>
</reference>
<dbReference type="OrthoDB" id="9801375at2"/>
<dbReference type="PANTHER" id="PTHR30383">
    <property type="entry name" value="THIOESTERASE 1/PROTEASE 1/LYSOPHOSPHOLIPASE L1"/>
    <property type="match status" value="1"/>
</dbReference>
<name>E8N8Q7_MICTS</name>
<accession>E8N8Q7</accession>
<dbReference type="Gene3D" id="3.40.50.1110">
    <property type="entry name" value="SGNH hydrolase"/>
    <property type="match status" value="1"/>
</dbReference>
<dbReference type="eggNOG" id="COG2755">
    <property type="taxonomic scope" value="Bacteria"/>
</dbReference>
<evidence type="ECO:0000259" key="1">
    <source>
        <dbReference type="Pfam" id="PF13472"/>
    </source>
</evidence>
<evidence type="ECO:0000313" key="2">
    <source>
        <dbReference type="EMBL" id="BAJ75713.1"/>
    </source>
</evidence>
<dbReference type="Pfam" id="PF13472">
    <property type="entry name" value="Lipase_GDSL_2"/>
    <property type="match status" value="1"/>
</dbReference>